<dbReference type="PIRSF" id="PIRSF004789">
    <property type="entry name" value="DR1281"/>
    <property type="match status" value="1"/>
</dbReference>
<dbReference type="Proteomes" id="UP001197492">
    <property type="component" value="Unassembled WGS sequence"/>
</dbReference>
<keyword evidence="4" id="KW-1185">Reference proteome</keyword>
<dbReference type="RefSeq" id="WP_217747176.1">
    <property type="nucleotide sequence ID" value="NZ_JAHOEB010000012.1"/>
</dbReference>
<gene>
    <name evidence="1" type="ORF">KSV97_02765</name>
    <name evidence="2" type="ORF">KSW06_03030</name>
</gene>
<dbReference type="PANTHER" id="PTHR36303:SF1">
    <property type="entry name" value="2',3'-CYCLIC-NUCLEOTIDE 2'-PHOSPHODIESTERASE"/>
    <property type="match status" value="1"/>
</dbReference>
<proteinExistence type="predicted"/>
<dbReference type="EMBL" id="JAHOEL010000012">
    <property type="protein sequence ID" value="MBV3392238.1"/>
    <property type="molecule type" value="Genomic_DNA"/>
</dbReference>
<dbReference type="GeneID" id="301323769"/>
<dbReference type="EMBL" id="JAHOEF010000011">
    <property type="protein sequence ID" value="MBV3382165.1"/>
    <property type="molecule type" value="Genomic_DNA"/>
</dbReference>
<dbReference type="GO" id="GO:0004113">
    <property type="term" value="F:2',3'-cyclic-nucleotide 3'-phosphodiesterase activity"/>
    <property type="evidence" value="ECO:0007669"/>
    <property type="project" value="TreeGrafter"/>
</dbReference>
<evidence type="ECO:0000313" key="3">
    <source>
        <dbReference type="Proteomes" id="UP001196408"/>
    </source>
</evidence>
<dbReference type="AlphaFoldDB" id="A0AAW4MU68"/>
<dbReference type="NCBIfam" id="TIGR00282">
    <property type="entry name" value="TIGR00282 family metallophosphoesterase"/>
    <property type="match status" value="1"/>
</dbReference>
<evidence type="ECO:0000313" key="1">
    <source>
        <dbReference type="EMBL" id="MBV3382165.1"/>
    </source>
</evidence>
<evidence type="ECO:0000313" key="2">
    <source>
        <dbReference type="EMBL" id="MBV3392238.1"/>
    </source>
</evidence>
<dbReference type="Proteomes" id="UP001196408">
    <property type="component" value="Unassembled WGS sequence"/>
</dbReference>
<accession>A0AAW4MU68</accession>
<reference evidence="1 4" key="1">
    <citation type="submission" date="2021-06" db="EMBL/GenBank/DDBJ databases">
        <title>Collection of gut derived symbiotic bacterial strains cultured from healthy donors.</title>
        <authorList>
            <person name="Lin H."/>
            <person name="Littmann E."/>
            <person name="Pamer E.G."/>
        </authorList>
    </citation>
    <scope>NUCLEOTIDE SEQUENCE</scope>
    <source>
        <strain evidence="2 4">MSK.21.70</strain>
        <strain evidence="1">MSK.21.82</strain>
    </source>
</reference>
<comment type="caution">
    <text evidence="1">The sequence shown here is derived from an EMBL/GenBank/DDBJ whole genome shotgun (WGS) entry which is preliminary data.</text>
</comment>
<dbReference type="PANTHER" id="PTHR36303">
    <property type="entry name" value="2',3'-CYCLIC-NUCLEOTIDE 2'-PHOSPHODIESTERASE"/>
    <property type="match status" value="1"/>
</dbReference>
<sequence length="260" mass="28831">MNILFIGDIFGKTGRKMIATYLPKIVEKYSVECVIANGENTSHGKGLLQKHYDELLTYGISLITMGNHTYSKKEIFDYIDEADHLIVPLNKPLAMPGVGSRVIEVKGKKIRVTNLLGLTFMDGKPQNPFEAIEPVLENDSSDIHIIDFHGEATSEKIAFGYYVDGRVSAVLGTHTHVPTGDEKILPKGTAFQCDVGMTGPYESVIGCEKEAIIERSVKGIMTPFRVVEDEGQLCATLLHFDGNKCTNIERIRIDPQVKFK</sequence>
<protein>
    <submittedName>
        <fullName evidence="1">TIGR00282 family metallophosphoesterase</fullName>
    </submittedName>
</protein>
<dbReference type="Pfam" id="PF13277">
    <property type="entry name" value="YmdB"/>
    <property type="match status" value="1"/>
</dbReference>
<organism evidence="1 3">
    <name type="scientific">Catenibacterium mitsuokai</name>
    <dbReference type="NCBI Taxonomy" id="100886"/>
    <lineage>
        <taxon>Bacteria</taxon>
        <taxon>Bacillati</taxon>
        <taxon>Bacillota</taxon>
        <taxon>Erysipelotrichia</taxon>
        <taxon>Erysipelotrichales</taxon>
        <taxon>Coprobacillaceae</taxon>
        <taxon>Catenibacterium</taxon>
    </lineage>
</organism>
<dbReference type="InterPro" id="IPR005235">
    <property type="entry name" value="YmdB-like"/>
</dbReference>
<name>A0AAW4MU68_9FIRM</name>
<evidence type="ECO:0000313" key="4">
    <source>
        <dbReference type="Proteomes" id="UP001197492"/>
    </source>
</evidence>